<dbReference type="EnsemblProtists" id="EKX31604">
    <property type="protein sequence ID" value="EKX31604"/>
    <property type="gene ID" value="GUITHDRAFT_122208"/>
</dbReference>
<feature type="transmembrane region" description="Helical" evidence="5">
    <location>
        <begin position="58"/>
        <end position="77"/>
    </location>
</feature>
<dbReference type="GO" id="GO:0016020">
    <property type="term" value="C:membrane"/>
    <property type="evidence" value="ECO:0007669"/>
    <property type="project" value="UniProtKB-SubCell"/>
</dbReference>
<evidence type="ECO:0000256" key="3">
    <source>
        <dbReference type="ARBA" id="ARBA00022989"/>
    </source>
</evidence>
<evidence type="ECO:0000256" key="4">
    <source>
        <dbReference type="ARBA" id="ARBA00023136"/>
    </source>
</evidence>
<organism evidence="6">
    <name type="scientific">Guillardia theta (strain CCMP2712)</name>
    <name type="common">Cryptophyte</name>
    <dbReference type="NCBI Taxonomy" id="905079"/>
    <lineage>
        <taxon>Eukaryota</taxon>
        <taxon>Cryptophyceae</taxon>
        <taxon>Pyrenomonadales</taxon>
        <taxon>Geminigeraceae</taxon>
        <taxon>Guillardia</taxon>
    </lineage>
</organism>
<keyword evidence="3 5" id="KW-1133">Transmembrane helix</keyword>
<dbReference type="GeneID" id="17288331"/>
<keyword evidence="8" id="KW-1185">Reference proteome</keyword>
<dbReference type="KEGG" id="gtt:GUITHDRAFT_122208"/>
<gene>
    <name evidence="6" type="ORF">GUITHDRAFT_122208</name>
</gene>
<dbReference type="HOGENOM" id="CLU_2175894_0_0_1"/>
<comment type="subcellular location">
    <subcellularLocation>
        <location evidence="1">Membrane</location>
        <topology evidence="1">Multi-pass membrane protein</topology>
    </subcellularLocation>
</comment>
<protein>
    <recommendedName>
        <fullName evidence="9">Ion transport domain-containing protein</fullName>
    </recommendedName>
</protein>
<dbReference type="Proteomes" id="UP000011087">
    <property type="component" value="Unassembled WGS sequence"/>
</dbReference>
<proteinExistence type="predicted"/>
<name>L1I6U0_GUITC</name>
<evidence type="ECO:0008006" key="9">
    <source>
        <dbReference type="Google" id="ProtNLM"/>
    </source>
</evidence>
<feature type="transmembrane region" description="Helical" evidence="5">
    <location>
        <begin position="22"/>
        <end position="46"/>
    </location>
</feature>
<evidence type="ECO:0000256" key="2">
    <source>
        <dbReference type="ARBA" id="ARBA00022692"/>
    </source>
</evidence>
<evidence type="ECO:0000313" key="8">
    <source>
        <dbReference type="Proteomes" id="UP000011087"/>
    </source>
</evidence>
<keyword evidence="2 5" id="KW-0812">Transmembrane</keyword>
<accession>L1I6U0</accession>
<dbReference type="PaxDb" id="55529-EKX31604"/>
<sequence length="110" mass="12456">MICINVFAIVYSFYKYDEAPHIVWFLLLEVFITVALLVEVMIRAFAEGFWNFCSNRSNVFDAVLAVMCVGALFAFVYRPAISETLEEDLALLMYPCVSIALVLTLCRPAV</sequence>
<evidence type="ECO:0000256" key="1">
    <source>
        <dbReference type="ARBA" id="ARBA00004141"/>
    </source>
</evidence>
<evidence type="ECO:0000256" key="5">
    <source>
        <dbReference type="SAM" id="Phobius"/>
    </source>
</evidence>
<dbReference type="RefSeq" id="XP_005818584.1">
    <property type="nucleotide sequence ID" value="XM_005818527.1"/>
</dbReference>
<evidence type="ECO:0000313" key="7">
    <source>
        <dbReference type="EnsemblProtists" id="EKX31604"/>
    </source>
</evidence>
<reference evidence="8" key="2">
    <citation type="submission" date="2012-11" db="EMBL/GenBank/DDBJ databases">
        <authorList>
            <person name="Kuo A."/>
            <person name="Curtis B.A."/>
            <person name="Tanifuji G."/>
            <person name="Burki F."/>
            <person name="Gruber A."/>
            <person name="Irimia M."/>
            <person name="Maruyama S."/>
            <person name="Arias M.C."/>
            <person name="Ball S.G."/>
            <person name="Gile G.H."/>
            <person name="Hirakawa Y."/>
            <person name="Hopkins J.F."/>
            <person name="Rensing S.A."/>
            <person name="Schmutz J."/>
            <person name="Symeonidi A."/>
            <person name="Elias M."/>
            <person name="Eveleigh R.J."/>
            <person name="Herman E.K."/>
            <person name="Klute M.J."/>
            <person name="Nakayama T."/>
            <person name="Obornik M."/>
            <person name="Reyes-Prieto A."/>
            <person name="Armbrust E.V."/>
            <person name="Aves S.J."/>
            <person name="Beiko R.G."/>
            <person name="Coutinho P."/>
            <person name="Dacks J.B."/>
            <person name="Durnford D.G."/>
            <person name="Fast N.M."/>
            <person name="Green B.R."/>
            <person name="Grisdale C."/>
            <person name="Hempe F."/>
            <person name="Henrissat B."/>
            <person name="Hoppner M.P."/>
            <person name="Ishida K.-I."/>
            <person name="Kim E."/>
            <person name="Koreny L."/>
            <person name="Kroth P.G."/>
            <person name="Liu Y."/>
            <person name="Malik S.-B."/>
            <person name="Maier U.G."/>
            <person name="McRose D."/>
            <person name="Mock T."/>
            <person name="Neilson J.A."/>
            <person name="Onodera N.T."/>
            <person name="Poole A.M."/>
            <person name="Pritham E.J."/>
            <person name="Richards T.A."/>
            <person name="Rocap G."/>
            <person name="Roy S.W."/>
            <person name="Sarai C."/>
            <person name="Schaack S."/>
            <person name="Shirato S."/>
            <person name="Slamovits C.H."/>
            <person name="Spencer D.F."/>
            <person name="Suzuki S."/>
            <person name="Worden A.Z."/>
            <person name="Zauner S."/>
            <person name="Barry K."/>
            <person name="Bell C."/>
            <person name="Bharti A.K."/>
            <person name="Crow J.A."/>
            <person name="Grimwood J."/>
            <person name="Kramer R."/>
            <person name="Lindquist E."/>
            <person name="Lucas S."/>
            <person name="Salamov A."/>
            <person name="McFadden G.I."/>
            <person name="Lane C.E."/>
            <person name="Keeling P.J."/>
            <person name="Gray M.W."/>
            <person name="Grigoriev I.V."/>
            <person name="Archibald J.M."/>
        </authorList>
    </citation>
    <scope>NUCLEOTIDE SEQUENCE</scope>
    <source>
        <strain evidence="8">CCMP2712</strain>
    </source>
</reference>
<dbReference type="InterPro" id="IPR027359">
    <property type="entry name" value="Volt_channel_dom_sf"/>
</dbReference>
<dbReference type="EMBL" id="JH993257">
    <property type="protein sequence ID" value="EKX31604.1"/>
    <property type="molecule type" value="Genomic_DNA"/>
</dbReference>
<reference evidence="6 8" key="1">
    <citation type="journal article" date="2012" name="Nature">
        <title>Algal genomes reveal evolutionary mosaicism and the fate of nucleomorphs.</title>
        <authorList>
            <consortium name="DOE Joint Genome Institute"/>
            <person name="Curtis B.A."/>
            <person name="Tanifuji G."/>
            <person name="Burki F."/>
            <person name="Gruber A."/>
            <person name="Irimia M."/>
            <person name="Maruyama S."/>
            <person name="Arias M.C."/>
            <person name="Ball S.G."/>
            <person name="Gile G.H."/>
            <person name="Hirakawa Y."/>
            <person name="Hopkins J.F."/>
            <person name="Kuo A."/>
            <person name="Rensing S.A."/>
            <person name="Schmutz J."/>
            <person name="Symeonidi A."/>
            <person name="Elias M."/>
            <person name="Eveleigh R.J."/>
            <person name="Herman E.K."/>
            <person name="Klute M.J."/>
            <person name="Nakayama T."/>
            <person name="Obornik M."/>
            <person name="Reyes-Prieto A."/>
            <person name="Armbrust E.V."/>
            <person name="Aves S.J."/>
            <person name="Beiko R.G."/>
            <person name="Coutinho P."/>
            <person name="Dacks J.B."/>
            <person name="Durnford D.G."/>
            <person name="Fast N.M."/>
            <person name="Green B.R."/>
            <person name="Grisdale C.J."/>
            <person name="Hempel F."/>
            <person name="Henrissat B."/>
            <person name="Hoppner M.P."/>
            <person name="Ishida K."/>
            <person name="Kim E."/>
            <person name="Koreny L."/>
            <person name="Kroth P.G."/>
            <person name="Liu Y."/>
            <person name="Malik S.B."/>
            <person name="Maier U.G."/>
            <person name="McRose D."/>
            <person name="Mock T."/>
            <person name="Neilson J.A."/>
            <person name="Onodera N.T."/>
            <person name="Poole A.M."/>
            <person name="Pritham E.J."/>
            <person name="Richards T.A."/>
            <person name="Rocap G."/>
            <person name="Roy S.W."/>
            <person name="Sarai C."/>
            <person name="Schaack S."/>
            <person name="Shirato S."/>
            <person name="Slamovits C.H."/>
            <person name="Spencer D.F."/>
            <person name="Suzuki S."/>
            <person name="Worden A.Z."/>
            <person name="Zauner S."/>
            <person name="Barry K."/>
            <person name="Bell C."/>
            <person name="Bharti A.K."/>
            <person name="Crow J.A."/>
            <person name="Grimwood J."/>
            <person name="Kramer R."/>
            <person name="Lindquist E."/>
            <person name="Lucas S."/>
            <person name="Salamov A."/>
            <person name="McFadden G.I."/>
            <person name="Lane C.E."/>
            <person name="Keeling P.J."/>
            <person name="Gray M.W."/>
            <person name="Grigoriev I.V."/>
            <person name="Archibald J.M."/>
        </authorList>
    </citation>
    <scope>NUCLEOTIDE SEQUENCE</scope>
    <source>
        <strain evidence="6 8">CCMP2712</strain>
    </source>
</reference>
<feature type="transmembrane region" description="Helical" evidence="5">
    <location>
        <begin position="89"/>
        <end position="106"/>
    </location>
</feature>
<keyword evidence="4 5" id="KW-0472">Membrane</keyword>
<evidence type="ECO:0000313" key="6">
    <source>
        <dbReference type="EMBL" id="EKX31604.1"/>
    </source>
</evidence>
<dbReference type="AlphaFoldDB" id="L1I6U0"/>
<dbReference type="Gene3D" id="1.20.120.350">
    <property type="entry name" value="Voltage-gated potassium channels. Chain C"/>
    <property type="match status" value="1"/>
</dbReference>
<reference evidence="7" key="3">
    <citation type="submission" date="2015-06" db="UniProtKB">
        <authorList>
            <consortium name="EnsemblProtists"/>
        </authorList>
    </citation>
    <scope>IDENTIFICATION</scope>
</reference>